<reference evidence="2" key="2">
    <citation type="submission" date="2025-09" db="UniProtKB">
        <authorList>
            <consortium name="Ensembl"/>
        </authorList>
    </citation>
    <scope>IDENTIFICATION</scope>
</reference>
<dbReference type="Ensembl" id="ENSSDAT00000017904.1">
    <property type="protein sequence ID" value="ENSSDAP00000015774.1"/>
    <property type="gene ID" value="ENSSDAG00000014245.1"/>
</dbReference>
<dbReference type="InterPro" id="IPR032549">
    <property type="entry name" value="DUF4939"/>
</dbReference>
<organism evidence="2 3">
    <name type="scientific">Spermophilus dauricus</name>
    <name type="common">Daurian ground squirrel</name>
    <dbReference type="NCBI Taxonomy" id="99837"/>
    <lineage>
        <taxon>Eukaryota</taxon>
        <taxon>Metazoa</taxon>
        <taxon>Chordata</taxon>
        <taxon>Craniata</taxon>
        <taxon>Vertebrata</taxon>
        <taxon>Euteleostomi</taxon>
        <taxon>Mammalia</taxon>
        <taxon>Eutheria</taxon>
        <taxon>Euarchontoglires</taxon>
        <taxon>Glires</taxon>
        <taxon>Rodentia</taxon>
        <taxon>Sciuromorpha</taxon>
        <taxon>Sciuridae</taxon>
        <taxon>Xerinae</taxon>
        <taxon>Marmotini</taxon>
        <taxon>Spermophilus</taxon>
    </lineage>
</organism>
<feature type="domain" description="DUF4939" evidence="1">
    <location>
        <begin position="77"/>
        <end position="105"/>
    </location>
</feature>
<accession>A0A8C9Q3A8</accession>
<sequence length="105" mass="12108">MDGRVQLRKAFLAWPVRPRRVGGGTRFPFGDVGRRNRPAPRVHGADRLLRVRGRQDLLQRRPEGDVPHHPPHGPALEGVTPYINDYQGFLAEMKRVFGWEEDEDF</sequence>
<name>A0A8C9Q3A8_SPEDA</name>
<proteinExistence type="predicted"/>
<dbReference type="Proteomes" id="UP000694422">
    <property type="component" value="Unplaced"/>
</dbReference>
<evidence type="ECO:0000259" key="1">
    <source>
        <dbReference type="Pfam" id="PF16297"/>
    </source>
</evidence>
<dbReference type="Pfam" id="PF16297">
    <property type="entry name" value="DUF4939"/>
    <property type="match status" value="1"/>
</dbReference>
<reference evidence="2" key="1">
    <citation type="submission" date="2025-08" db="UniProtKB">
        <authorList>
            <consortium name="Ensembl"/>
        </authorList>
    </citation>
    <scope>IDENTIFICATION</scope>
</reference>
<protein>
    <recommendedName>
        <fullName evidence="1">DUF4939 domain-containing protein</fullName>
    </recommendedName>
</protein>
<evidence type="ECO:0000313" key="2">
    <source>
        <dbReference type="Ensembl" id="ENSSDAP00000015774.1"/>
    </source>
</evidence>
<dbReference type="AlphaFoldDB" id="A0A8C9Q3A8"/>
<keyword evidence="3" id="KW-1185">Reference proteome</keyword>
<evidence type="ECO:0000313" key="3">
    <source>
        <dbReference type="Proteomes" id="UP000694422"/>
    </source>
</evidence>